<keyword evidence="3" id="KW-0677">Repeat</keyword>
<evidence type="ECO:0000259" key="8">
    <source>
        <dbReference type="PROSITE" id="PS50106"/>
    </source>
</evidence>
<dbReference type="CDD" id="cd10839">
    <property type="entry name" value="cpPDZ1_DegP-like"/>
    <property type="match status" value="1"/>
</dbReference>
<feature type="domain" description="PDZ" evidence="8">
    <location>
        <begin position="248"/>
        <end position="339"/>
    </location>
</feature>
<protein>
    <recommendedName>
        <fullName evidence="8">PDZ domain-containing protein</fullName>
    </recommendedName>
</protein>
<dbReference type="HOGENOM" id="CLU_020120_1_0_5"/>
<keyword evidence="4" id="KW-0378">Hydrolase</keyword>
<dbReference type="InterPro" id="IPR036034">
    <property type="entry name" value="PDZ_sf"/>
</dbReference>
<dbReference type="InterPro" id="IPR009003">
    <property type="entry name" value="Peptidase_S1_PA"/>
</dbReference>
<dbReference type="InterPro" id="IPR051201">
    <property type="entry name" value="Chloro_Bact_Ser_Proteases"/>
</dbReference>
<dbReference type="eggNOG" id="COG0265">
    <property type="taxonomic scope" value="Bacteria"/>
</dbReference>
<evidence type="ECO:0000256" key="3">
    <source>
        <dbReference type="ARBA" id="ARBA00022737"/>
    </source>
</evidence>
<keyword evidence="1" id="KW-0645">Protease</keyword>
<gene>
    <name evidence="9" type="ORF">ID47_10885</name>
</gene>
<evidence type="ECO:0000256" key="2">
    <source>
        <dbReference type="ARBA" id="ARBA00022729"/>
    </source>
</evidence>
<dbReference type="InterPro" id="IPR001940">
    <property type="entry name" value="Peptidase_S1C"/>
</dbReference>
<sequence length="476" mass="51624">MTKGFADVAEKTIPSVVNVSTTQILEGRDRNMPQLPPGSPFEDLFKDFFEQQDKPKRVQSLGSGFIVKVQPKGDDAYAYVLTNFHVVAEAKKITIVLHEGAELEASIQAVDERTDLAMLRVKLNSLPEDKRNLKAVEWGDSNKVNVGDRCIAIGNPFGLGSTVTSGIISNRSRNIGVRGTAKSRLSEYVDDFMQHDAPINMGNSGGPLFDLEGKIIGVNTAIFSPSGGNVGIGFAIPSNLVKETLDQLIEYGRTKRGWLGVRIQNVTDEMAESLGFGKARGAIVGAVTPKGPAAAANIEAGDIILEFDGKEINEKTRLSRVVGETEVGKKVKVKLWRKGKEVNVEVALGEFETSSDGVAAETKDKKDTVPNQDIIEVLGLKVSKITGPLSQQYKIKEDMTGAVIVGISEESPATNILRLGDVITEVNQADIKSPEELVKAVEEAKRLKRKNITFLISRGGDMVYITTRIEDDLKSS</sequence>
<dbReference type="SUPFAM" id="SSF50156">
    <property type="entry name" value="PDZ domain-like"/>
    <property type="match status" value="2"/>
</dbReference>
<dbReference type="EMBL" id="CP008941">
    <property type="protein sequence ID" value="AIK97121.1"/>
    <property type="molecule type" value="Genomic_DNA"/>
</dbReference>
<organism evidence="9 10">
    <name type="scientific">Candidatus Odyssella acanthamoebae</name>
    <dbReference type="NCBI Taxonomy" id="91604"/>
    <lineage>
        <taxon>Bacteria</taxon>
        <taxon>Pseudomonadati</taxon>
        <taxon>Pseudomonadota</taxon>
        <taxon>Alphaproteobacteria</taxon>
        <taxon>Holosporales</taxon>
        <taxon>Candidatus Paracaedibacteraceae</taxon>
        <taxon>Candidatus Odyssella</taxon>
    </lineage>
</organism>
<keyword evidence="10" id="KW-1185">Reference proteome</keyword>
<dbReference type="KEGG" id="paca:ID47_10885"/>
<dbReference type="GO" id="GO:0006508">
    <property type="term" value="P:proteolysis"/>
    <property type="evidence" value="ECO:0007669"/>
    <property type="project" value="UniProtKB-KW"/>
</dbReference>
<dbReference type="PANTHER" id="PTHR43343:SF3">
    <property type="entry name" value="PROTEASE DO-LIKE 8, CHLOROPLASTIC"/>
    <property type="match status" value="1"/>
</dbReference>
<dbReference type="Pfam" id="PF13365">
    <property type="entry name" value="Trypsin_2"/>
    <property type="match status" value="1"/>
</dbReference>
<keyword evidence="2" id="KW-0732">Signal</keyword>
<feature type="active site" description="Charge relay system" evidence="6">
    <location>
        <position position="204"/>
    </location>
</feature>
<dbReference type="Gene3D" id="2.40.10.120">
    <property type="match status" value="1"/>
</dbReference>
<proteinExistence type="predicted"/>
<dbReference type="PRINTS" id="PR00834">
    <property type="entry name" value="PROTEASES2C"/>
</dbReference>
<dbReference type="GO" id="GO:0004252">
    <property type="term" value="F:serine-type endopeptidase activity"/>
    <property type="evidence" value="ECO:0007669"/>
    <property type="project" value="InterPro"/>
</dbReference>
<dbReference type="InterPro" id="IPR001478">
    <property type="entry name" value="PDZ"/>
</dbReference>
<feature type="active site" description="Charge relay system" evidence="6">
    <location>
        <position position="85"/>
    </location>
</feature>
<dbReference type="PANTHER" id="PTHR43343">
    <property type="entry name" value="PEPTIDASE S12"/>
    <property type="match status" value="1"/>
</dbReference>
<dbReference type="Pfam" id="PF13180">
    <property type="entry name" value="PDZ_2"/>
    <property type="match status" value="2"/>
</dbReference>
<name>A0A077AX21_9PROT</name>
<evidence type="ECO:0000313" key="10">
    <source>
        <dbReference type="Proteomes" id="UP000028926"/>
    </source>
</evidence>
<evidence type="ECO:0000313" key="9">
    <source>
        <dbReference type="EMBL" id="AIK97121.1"/>
    </source>
</evidence>
<feature type="binding site" evidence="7">
    <location>
        <begin position="202"/>
        <end position="204"/>
    </location>
    <ligand>
        <name>substrate</name>
    </ligand>
</feature>
<dbReference type="SMART" id="SM00228">
    <property type="entry name" value="PDZ"/>
    <property type="match status" value="2"/>
</dbReference>
<dbReference type="STRING" id="91604.ID47_10885"/>
<dbReference type="Proteomes" id="UP000028926">
    <property type="component" value="Chromosome"/>
</dbReference>
<evidence type="ECO:0000256" key="5">
    <source>
        <dbReference type="ARBA" id="ARBA00022825"/>
    </source>
</evidence>
<dbReference type="SUPFAM" id="SSF50494">
    <property type="entry name" value="Trypsin-like serine proteases"/>
    <property type="match status" value="1"/>
</dbReference>
<evidence type="ECO:0000256" key="4">
    <source>
        <dbReference type="ARBA" id="ARBA00022801"/>
    </source>
</evidence>
<feature type="binding site" evidence="7">
    <location>
        <position position="85"/>
    </location>
    <ligand>
        <name>substrate</name>
    </ligand>
</feature>
<feature type="binding site" evidence="7">
    <location>
        <position position="115"/>
    </location>
    <ligand>
        <name>substrate</name>
    </ligand>
</feature>
<keyword evidence="5" id="KW-0720">Serine protease</keyword>
<feature type="active site" description="Charge relay system" evidence="6">
    <location>
        <position position="115"/>
    </location>
</feature>
<evidence type="ECO:0000256" key="7">
    <source>
        <dbReference type="PIRSR" id="PIRSR611782-2"/>
    </source>
</evidence>
<dbReference type="AlphaFoldDB" id="A0A077AX21"/>
<dbReference type="InterPro" id="IPR011782">
    <property type="entry name" value="Pept_S1C_Do"/>
</dbReference>
<reference evidence="9 10" key="1">
    <citation type="submission" date="2014-07" db="EMBL/GenBank/DDBJ databases">
        <title>Comparative genomic insights into amoeba endosymbionts belonging to the families of Holosporaceae and Candidatus Midichloriaceae within Rickettsiales.</title>
        <authorList>
            <person name="Wang Z."/>
            <person name="Wu M."/>
        </authorList>
    </citation>
    <scope>NUCLEOTIDE SEQUENCE [LARGE SCALE GENOMIC DNA]</scope>
    <source>
        <strain evidence="9">PRA3</strain>
    </source>
</reference>
<evidence type="ECO:0000256" key="1">
    <source>
        <dbReference type="ARBA" id="ARBA00022670"/>
    </source>
</evidence>
<accession>A0A077AX21</accession>
<evidence type="ECO:0000256" key="6">
    <source>
        <dbReference type="PIRSR" id="PIRSR611782-1"/>
    </source>
</evidence>
<dbReference type="Gene3D" id="2.30.42.10">
    <property type="match status" value="2"/>
</dbReference>
<dbReference type="PROSITE" id="PS50106">
    <property type="entry name" value="PDZ"/>
    <property type="match status" value="1"/>
</dbReference>
<dbReference type="NCBIfam" id="TIGR02037">
    <property type="entry name" value="degP_htrA_DO"/>
    <property type="match status" value="1"/>
</dbReference>